<protein>
    <recommendedName>
        <fullName evidence="2">Globin domain-containing protein</fullName>
    </recommendedName>
</protein>
<name>A0A1E3PUG6_LIPST</name>
<accession>A0A1E3PUG6</accession>
<dbReference type="InterPro" id="IPR012292">
    <property type="entry name" value="Globin/Proto"/>
</dbReference>
<feature type="compositionally biased region" description="Polar residues" evidence="1">
    <location>
        <begin position="34"/>
        <end position="45"/>
    </location>
</feature>
<dbReference type="Proteomes" id="UP000094385">
    <property type="component" value="Unassembled WGS sequence"/>
</dbReference>
<dbReference type="InterPro" id="IPR009050">
    <property type="entry name" value="Globin-like_sf"/>
</dbReference>
<feature type="region of interest" description="Disordered" evidence="1">
    <location>
        <begin position="288"/>
        <end position="310"/>
    </location>
</feature>
<reference evidence="3 4" key="1">
    <citation type="journal article" date="2016" name="Proc. Natl. Acad. Sci. U.S.A.">
        <title>Comparative genomics of biotechnologically important yeasts.</title>
        <authorList>
            <person name="Riley R."/>
            <person name="Haridas S."/>
            <person name="Wolfe K.H."/>
            <person name="Lopes M.R."/>
            <person name="Hittinger C.T."/>
            <person name="Goeker M."/>
            <person name="Salamov A.A."/>
            <person name="Wisecaver J.H."/>
            <person name="Long T.M."/>
            <person name="Calvey C.H."/>
            <person name="Aerts A.L."/>
            <person name="Barry K.W."/>
            <person name="Choi C."/>
            <person name="Clum A."/>
            <person name="Coughlan A.Y."/>
            <person name="Deshpande S."/>
            <person name="Douglass A.P."/>
            <person name="Hanson S.J."/>
            <person name="Klenk H.-P."/>
            <person name="LaButti K.M."/>
            <person name="Lapidus A."/>
            <person name="Lindquist E.A."/>
            <person name="Lipzen A.M."/>
            <person name="Meier-Kolthoff J.P."/>
            <person name="Ohm R.A."/>
            <person name="Otillar R.P."/>
            <person name="Pangilinan J.L."/>
            <person name="Peng Y."/>
            <person name="Rokas A."/>
            <person name="Rosa C.A."/>
            <person name="Scheuner C."/>
            <person name="Sibirny A.A."/>
            <person name="Slot J.C."/>
            <person name="Stielow J.B."/>
            <person name="Sun H."/>
            <person name="Kurtzman C.P."/>
            <person name="Blackwell M."/>
            <person name="Grigoriev I.V."/>
            <person name="Jeffries T.W."/>
        </authorList>
    </citation>
    <scope>NUCLEOTIDE SEQUENCE [LARGE SCALE GENOMIC DNA]</scope>
    <source>
        <strain evidence="3 4">NRRL Y-11557</strain>
    </source>
</reference>
<dbReference type="PANTHER" id="PTHR43396:SF6">
    <property type="entry name" value="ABL201WP"/>
    <property type="match status" value="1"/>
</dbReference>
<dbReference type="PANTHER" id="PTHR43396">
    <property type="entry name" value="FLAVOHEMOPROTEIN"/>
    <property type="match status" value="1"/>
</dbReference>
<feature type="compositionally biased region" description="Basic residues" evidence="1">
    <location>
        <begin position="1"/>
        <end position="10"/>
    </location>
</feature>
<dbReference type="OrthoDB" id="436496at2759"/>
<dbReference type="GO" id="GO:0071949">
    <property type="term" value="F:FAD binding"/>
    <property type="evidence" value="ECO:0007669"/>
    <property type="project" value="TreeGrafter"/>
</dbReference>
<dbReference type="GO" id="GO:0071500">
    <property type="term" value="P:cellular response to nitrosative stress"/>
    <property type="evidence" value="ECO:0007669"/>
    <property type="project" value="TreeGrafter"/>
</dbReference>
<dbReference type="GO" id="GO:0046210">
    <property type="term" value="P:nitric oxide catabolic process"/>
    <property type="evidence" value="ECO:0007669"/>
    <property type="project" value="TreeGrafter"/>
</dbReference>
<dbReference type="Pfam" id="PF00042">
    <property type="entry name" value="Globin"/>
    <property type="match status" value="1"/>
</dbReference>
<dbReference type="GO" id="GO:0019825">
    <property type="term" value="F:oxygen binding"/>
    <property type="evidence" value="ECO:0007669"/>
    <property type="project" value="InterPro"/>
</dbReference>
<dbReference type="SUPFAM" id="SSF46458">
    <property type="entry name" value="Globin-like"/>
    <property type="match status" value="1"/>
</dbReference>
<dbReference type="GO" id="GO:0020037">
    <property type="term" value="F:heme binding"/>
    <property type="evidence" value="ECO:0007669"/>
    <property type="project" value="InterPro"/>
</dbReference>
<feature type="domain" description="Globin" evidence="2">
    <location>
        <begin position="101"/>
        <end position="248"/>
    </location>
</feature>
<dbReference type="InterPro" id="IPR000971">
    <property type="entry name" value="Globin"/>
</dbReference>
<keyword evidence="4" id="KW-1185">Reference proteome</keyword>
<dbReference type="PROSITE" id="PS01033">
    <property type="entry name" value="GLOBIN"/>
    <property type="match status" value="1"/>
</dbReference>
<dbReference type="AlphaFoldDB" id="A0A1E3PUG6"/>
<dbReference type="Gene3D" id="1.10.490.10">
    <property type="entry name" value="Globins"/>
    <property type="match status" value="1"/>
</dbReference>
<gene>
    <name evidence="3" type="ORF">LIPSTDRAFT_199892</name>
</gene>
<feature type="compositionally biased region" description="Low complexity" evidence="1">
    <location>
        <begin position="50"/>
        <end position="86"/>
    </location>
</feature>
<evidence type="ECO:0000256" key="1">
    <source>
        <dbReference type="SAM" id="MobiDB-lite"/>
    </source>
</evidence>
<feature type="region of interest" description="Disordered" evidence="1">
    <location>
        <begin position="1"/>
        <end position="86"/>
    </location>
</feature>
<evidence type="ECO:0000313" key="3">
    <source>
        <dbReference type="EMBL" id="ODQ69066.1"/>
    </source>
</evidence>
<proteinExistence type="predicted"/>
<organism evidence="3 4">
    <name type="scientific">Lipomyces starkeyi NRRL Y-11557</name>
    <dbReference type="NCBI Taxonomy" id="675824"/>
    <lineage>
        <taxon>Eukaryota</taxon>
        <taxon>Fungi</taxon>
        <taxon>Dikarya</taxon>
        <taxon>Ascomycota</taxon>
        <taxon>Saccharomycotina</taxon>
        <taxon>Lipomycetes</taxon>
        <taxon>Lipomycetales</taxon>
        <taxon>Lipomycetaceae</taxon>
        <taxon>Lipomyces</taxon>
    </lineage>
</organism>
<dbReference type="EMBL" id="KV454305">
    <property type="protein sequence ID" value="ODQ69066.1"/>
    <property type="molecule type" value="Genomic_DNA"/>
</dbReference>
<sequence length="310" mass="33685">MASLFRKFRSKANASKMAPTVSPKSRQAHHARQPTISTIPPSSRQAIPDSPSASTYKRSSSSTTTSSRSAVSAGSDASTTATSVASSAVHRRPTFKDIKIHLTPEDAIAVKESWKETIGLSPANTVATSSGSPASLFCNQFYQKLFAVRPDLEFMFPDIGRQSAAISGLFQVALAMLESIDALDDILLRMGRRHAFVMGIEPEHFELLGEVFIQTMRDRLGERFTPQIETTWVKIYSYLASKMIAAGFDDAEESTLVPTPAEVVTTPAPAAAKRTSKISDQRTLVRQQVTARTEPPVRKSRTGGSSCTIM</sequence>
<dbReference type="STRING" id="675824.A0A1E3PUG6"/>
<evidence type="ECO:0000259" key="2">
    <source>
        <dbReference type="PROSITE" id="PS01033"/>
    </source>
</evidence>
<dbReference type="GO" id="GO:0008941">
    <property type="term" value="F:nitric oxide dioxygenase NAD(P)H activity"/>
    <property type="evidence" value="ECO:0007669"/>
    <property type="project" value="TreeGrafter"/>
</dbReference>
<evidence type="ECO:0000313" key="4">
    <source>
        <dbReference type="Proteomes" id="UP000094385"/>
    </source>
</evidence>